<dbReference type="InterPro" id="IPR022742">
    <property type="entry name" value="Hydrolase_4"/>
</dbReference>
<evidence type="ECO:0000313" key="3">
    <source>
        <dbReference type="Proteomes" id="UP001147830"/>
    </source>
</evidence>
<gene>
    <name evidence="2" type="ORF">NYR02_12350</name>
</gene>
<dbReference type="RefSeq" id="WP_260976657.1">
    <property type="nucleotide sequence ID" value="NZ_JAOANI010000019.1"/>
</dbReference>
<dbReference type="Pfam" id="PF12146">
    <property type="entry name" value="Hydrolase_4"/>
    <property type="match status" value="1"/>
</dbReference>
<evidence type="ECO:0000313" key="2">
    <source>
        <dbReference type="EMBL" id="MCT7359802.1"/>
    </source>
</evidence>
<dbReference type="PANTHER" id="PTHR11614">
    <property type="entry name" value="PHOSPHOLIPASE-RELATED"/>
    <property type="match status" value="1"/>
</dbReference>
<dbReference type="EMBL" id="JAOANI010000019">
    <property type="protein sequence ID" value="MCT7359802.1"/>
    <property type="molecule type" value="Genomic_DNA"/>
</dbReference>
<sequence>MNKITISAADHSTFEARLWPQTSPVATIHLMHGMAEHCDRYIPLAEFLHQAGYQVVTHNHRGHGERRPRGHYADANAAGMGGWELLMDDILRVQQATCGDEPRILLGHSMGSFIAQGFAIRHGDLLSGLILSGSNHQSSALFHLGRSVASLLKLRQGQQHLSGVMDALSFGAFNKAFRPNRTDFDWLSRDHQQVDRYLADAACGHLCSLQLWTDLFSGLIEIGKANNLRKIPAHLPIYLFGGDRDPVGQMGKGVPALKAFLEKTGHDNVTLRMYPEGRHEMLNETNASEVFQDTLNWLKSLSL</sequence>
<organism evidence="2 3">
    <name type="scientific">Thalassolituus pacificus</name>
    <dbReference type="NCBI Taxonomy" id="2975440"/>
    <lineage>
        <taxon>Bacteria</taxon>
        <taxon>Pseudomonadati</taxon>
        <taxon>Pseudomonadota</taxon>
        <taxon>Gammaproteobacteria</taxon>
        <taxon>Oceanospirillales</taxon>
        <taxon>Oceanospirillaceae</taxon>
        <taxon>Thalassolituus</taxon>
    </lineage>
</organism>
<dbReference type="InterPro" id="IPR051044">
    <property type="entry name" value="MAG_DAG_Lipase"/>
</dbReference>
<proteinExistence type="predicted"/>
<name>A0A9X2WHD9_9GAMM</name>
<comment type="caution">
    <text evidence="2">The sequence shown here is derived from an EMBL/GenBank/DDBJ whole genome shotgun (WGS) entry which is preliminary data.</text>
</comment>
<dbReference type="AlphaFoldDB" id="A0A9X2WHD9"/>
<protein>
    <submittedName>
        <fullName evidence="2">Alpha/beta hydrolase</fullName>
    </submittedName>
</protein>
<feature type="domain" description="Serine aminopeptidase S33" evidence="1">
    <location>
        <begin position="23"/>
        <end position="286"/>
    </location>
</feature>
<accession>A0A9X2WHD9</accession>
<dbReference type="InterPro" id="IPR029058">
    <property type="entry name" value="AB_hydrolase_fold"/>
</dbReference>
<reference evidence="2" key="2">
    <citation type="submission" date="2022-08" db="EMBL/GenBank/DDBJ databases">
        <authorList>
            <person name="Dong C."/>
        </authorList>
    </citation>
    <scope>NUCLEOTIDE SEQUENCE</scope>
    <source>
        <strain evidence="2">59MF3M-4</strain>
    </source>
</reference>
<keyword evidence="3" id="KW-1185">Reference proteome</keyword>
<dbReference type="Gene3D" id="3.40.50.1820">
    <property type="entry name" value="alpha/beta hydrolase"/>
    <property type="match status" value="1"/>
</dbReference>
<dbReference type="SUPFAM" id="SSF53474">
    <property type="entry name" value="alpha/beta-Hydrolases"/>
    <property type="match status" value="1"/>
</dbReference>
<evidence type="ECO:0000259" key="1">
    <source>
        <dbReference type="Pfam" id="PF12146"/>
    </source>
</evidence>
<reference evidence="2" key="1">
    <citation type="journal article" date="2022" name="Front. Microbiol.">
        <title>Genome-based taxonomic rearrangement of Oceanobacter-related bacteria including the description of Thalassolituus hydrocarbonoclasticus sp. nov. and Thalassolituus pacificus sp. nov. and emended description of the genus Thalassolituus.</title>
        <authorList>
            <person name="Dong C."/>
            <person name="Wei L."/>
            <person name="Wang J."/>
            <person name="Lai Q."/>
            <person name="Huang Z."/>
            <person name="Shao Z."/>
        </authorList>
    </citation>
    <scope>NUCLEOTIDE SEQUENCE</scope>
    <source>
        <strain evidence="2">59MF3M-4</strain>
    </source>
</reference>
<keyword evidence="2" id="KW-0378">Hydrolase</keyword>
<dbReference type="Proteomes" id="UP001147830">
    <property type="component" value="Unassembled WGS sequence"/>
</dbReference>
<dbReference type="GO" id="GO:0016787">
    <property type="term" value="F:hydrolase activity"/>
    <property type="evidence" value="ECO:0007669"/>
    <property type="project" value="UniProtKB-KW"/>
</dbReference>